<dbReference type="Proteomes" id="UP000660265">
    <property type="component" value="Unassembled WGS sequence"/>
</dbReference>
<accession>A0ABQ2EWV5</accession>
<name>A0ABQ2EWV5_9ACTN</name>
<dbReference type="RefSeq" id="WP_229701321.1">
    <property type="nucleotide sequence ID" value="NZ_BMMV01000030.1"/>
</dbReference>
<dbReference type="InterPro" id="IPR001387">
    <property type="entry name" value="Cro/C1-type_HTH"/>
</dbReference>
<dbReference type="InterPro" id="IPR010982">
    <property type="entry name" value="Lambda_DNA-bd_dom_sf"/>
</dbReference>
<evidence type="ECO:0000313" key="3">
    <source>
        <dbReference type="Proteomes" id="UP000660265"/>
    </source>
</evidence>
<dbReference type="PROSITE" id="PS50943">
    <property type="entry name" value="HTH_CROC1"/>
    <property type="match status" value="1"/>
</dbReference>
<evidence type="ECO:0000259" key="1">
    <source>
        <dbReference type="PROSITE" id="PS50943"/>
    </source>
</evidence>
<feature type="domain" description="HTH cro/C1-type" evidence="1">
    <location>
        <begin position="21"/>
        <end position="75"/>
    </location>
</feature>
<reference evidence="3" key="1">
    <citation type="journal article" date="2019" name="Int. J. Syst. Evol. Microbiol.">
        <title>The Global Catalogue of Microorganisms (GCM) 10K type strain sequencing project: providing services to taxonomists for standard genome sequencing and annotation.</title>
        <authorList>
            <consortium name="The Broad Institute Genomics Platform"/>
            <consortium name="The Broad Institute Genome Sequencing Center for Infectious Disease"/>
            <person name="Wu L."/>
            <person name="Ma J."/>
        </authorList>
    </citation>
    <scope>NUCLEOTIDE SEQUENCE [LARGE SCALE GENOMIC DNA]</scope>
    <source>
        <strain evidence="3">CGMCC 4.7275</strain>
    </source>
</reference>
<dbReference type="CDD" id="cd00093">
    <property type="entry name" value="HTH_XRE"/>
    <property type="match status" value="1"/>
</dbReference>
<dbReference type="SUPFAM" id="SSF47413">
    <property type="entry name" value="lambda repressor-like DNA-binding domains"/>
    <property type="match status" value="1"/>
</dbReference>
<gene>
    <name evidence="2" type="ORF">GCM10011583_66020</name>
</gene>
<protein>
    <recommendedName>
        <fullName evidence="1">HTH cro/C1-type domain-containing protein</fullName>
    </recommendedName>
</protein>
<keyword evidence="3" id="KW-1185">Reference proteome</keyword>
<comment type="caution">
    <text evidence="2">The sequence shown here is derived from an EMBL/GenBank/DDBJ whole genome shotgun (WGS) entry which is preliminary data.</text>
</comment>
<dbReference type="EMBL" id="BMMV01000030">
    <property type="protein sequence ID" value="GGK24760.1"/>
    <property type="molecule type" value="Genomic_DNA"/>
</dbReference>
<dbReference type="SMART" id="SM00530">
    <property type="entry name" value="HTH_XRE"/>
    <property type="match status" value="1"/>
</dbReference>
<dbReference type="Pfam" id="PF13560">
    <property type="entry name" value="HTH_31"/>
    <property type="match status" value="1"/>
</dbReference>
<sequence>MPREPDPEWVTEKRRAIGARVRAEREYANLTQERLEELAGVKRLTIQNIESGSTDARISWLLRISRALGIPASNLLAE</sequence>
<organism evidence="2 3">
    <name type="scientific">Streptomyces camponoticapitis</name>
    <dbReference type="NCBI Taxonomy" id="1616125"/>
    <lineage>
        <taxon>Bacteria</taxon>
        <taxon>Bacillati</taxon>
        <taxon>Actinomycetota</taxon>
        <taxon>Actinomycetes</taxon>
        <taxon>Kitasatosporales</taxon>
        <taxon>Streptomycetaceae</taxon>
        <taxon>Streptomyces</taxon>
    </lineage>
</organism>
<evidence type="ECO:0000313" key="2">
    <source>
        <dbReference type="EMBL" id="GGK24760.1"/>
    </source>
</evidence>
<proteinExistence type="predicted"/>
<dbReference type="Gene3D" id="1.10.260.40">
    <property type="entry name" value="lambda repressor-like DNA-binding domains"/>
    <property type="match status" value="1"/>
</dbReference>